<dbReference type="PaxDb" id="3218-PP1S148_169V6.1"/>
<reference evidence="2 4" key="1">
    <citation type="journal article" date="2008" name="Science">
        <title>The Physcomitrella genome reveals evolutionary insights into the conquest of land by plants.</title>
        <authorList>
            <person name="Rensing S."/>
            <person name="Lang D."/>
            <person name="Zimmer A."/>
            <person name="Terry A."/>
            <person name="Salamov A."/>
            <person name="Shapiro H."/>
            <person name="Nishiyama T."/>
            <person name="Perroud P.-F."/>
            <person name="Lindquist E."/>
            <person name="Kamisugi Y."/>
            <person name="Tanahashi T."/>
            <person name="Sakakibara K."/>
            <person name="Fujita T."/>
            <person name="Oishi K."/>
            <person name="Shin-I T."/>
            <person name="Kuroki Y."/>
            <person name="Toyoda A."/>
            <person name="Suzuki Y."/>
            <person name="Hashimoto A."/>
            <person name="Yamaguchi K."/>
            <person name="Sugano A."/>
            <person name="Kohara Y."/>
            <person name="Fujiyama A."/>
            <person name="Anterola A."/>
            <person name="Aoki S."/>
            <person name="Ashton N."/>
            <person name="Barbazuk W.B."/>
            <person name="Barker E."/>
            <person name="Bennetzen J."/>
            <person name="Bezanilla M."/>
            <person name="Blankenship R."/>
            <person name="Cho S.H."/>
            <person name="Dutcher S."/>
            <person name="Estelle M."/>
            <person name="Fawcett J.A."/>
            <person name="Gundlach H."/>
            <person name="Hanada K."/>
            <person name="Heyl A."/>
            <person name="Hicks K.A."/>
            <person name="Hugh J."/>
            <person name="Lohr M."/>
            <person name="Mayer K."/>
            <person name="Melkozernov A."/>
            <person name="Murata T."/>
            <person name="Nelson D."/>
            <person name="Pils B."/>
            <person name="Prigge M."/>
            <person name="Reiss B."/>
            <person name="Renner T."/>
            <person name="Rombauts S."/>
            <person name="Rushton P."/>
            <person name="Sanderfoot A."/>
            <person name="Schween G."/>
            <person name="Shiu S.-H."/>
            <person name="Stueber K."/>
            <person name="Theodoulou F.L."/>
            <person name="Tu H."/>
            <person name="Van de Peer Y."/>
            <person name="Verrier P.J."/>
            <person name="Waters E."/>
            <person name="Wood A."/>
            <person name="Yang L."/>
            <person name="Cove D."/>
            <person name="Cuming A."/>
            <person name="Hasebe M."/>
            <person name="Lucas S."/>
            <person name="Mishler D.B."/>
            <person name="Reski R."/>
            <person name="Grigoriev I."/>
            <person name="Quatrano R.S."/>
            <person name="Boore J.L."/>
        </authorList>
    </citation>
    <scope>NUCLEOTIDE SEQUENCE [LARGE SCALE GENOMIC DNA]</scope>
    <source>
        <strain evidence="3 4">cv. Gransden 2004</strain>
    </source>
</reference>
<dbReference type="EMBL" id="ABEU02000017">
    <property type="protein sequence ID" value="PNR35623.1"/>
    <property type="molecule type" value="Genomic_DNA"/>
</dbReference>
<dbReference type="EnsemblPlants" id="Pp3c17_140V3.1">
    <property type="protein sequence ID" value="Pp3c17_140V3.1"/>
    <property type="gene ID" value="Pp3c17_140"/>
</dbReference>
<dbReference type="Gramene" id="Pp3c17_140V3.1">
    <property type="protein sequence ID" value="Pp3c17_140V3.1"/>
    <property type="gene ID" value="Pp3c17_140"/>
</dbReference>
<evidence type="ECO:0000313" key="2">
    <source>
        <dbReference type="EMBL" id="PNR35623.1"/>
    </source>
</evidence>
<evidence type="ECO:0000256" key="1">
    <source>
        <dbReference type="SAM" id="Coils"/>
    </source>
</evidence>
<accession>A0A2K1J266</accession>
<sequence length="167" mass="20202">MFGYEGIVTWYQGLKVRWEQEQAKIERQEQEQVRARLKALNCKDEEICKAQARLHRKCEDYEEQIRMAESDKLTTLQGLRDQHTLSLQELHDYFDDKMSQEKNRTNKVEMQGKGERDLLEMVMKQKEELFVEEVEDMQVQLRRCKHFRMPKSNKHKKHAARMWGLTK</sequence>
<keyword evidence="1" id="KW-0175">Coiled coil</keyword>
<dbReference type="AlphaFoldDB" id="A0A2K1J266"/>
<name>A0A2K1J266_PHYPA</name>
<feature type="coiled-coil region" evidence="1">
    <location>
        <begin position="11"/>
        <end position="71"/>
    </location>
</feature>
<evidence type="ECO:0000313" key="4">
    <source>
        <dbReference type="Proteomes" id="UP000006727"/>
    </source>
</evidence>
<reference evidence="2 4" key="2">
    <citation type="journal article" date="2018" name="Plant J.">
        <title>The Physcomitrella patens chromosome-scale assembly reveals moss genome structure and evolution.</title>
        <authorList>
            <person name="Lang D."/>
            <person name="Ullrich K.K."/>
            <person name="Murat F."/>
            <person name="Fuchs J."/>
            <person name="Jenkins J."/>
            <person name="Haas F.B."/>
            <person name="Piednoel M."/>
            <person name="Gundlach H."/>
            <person name="Van Bel M."/>
            <person name="Meyberg R."/>
            <person name="Vives C."/>
            <person name="Morata J."/>
            <person name="Symeonidi A."/>
            <person name="Hiss M."/>
            <person name="Muchero W."/>
            <person name="Kamisugi Y."/>
            <person name="Saleh O."/>
            <person name="Blanc G."/>
            <person name="Decker E.L."/>
            <person name="van Gessel N."/>
            <person name="Grimwood J."/>
            <person name="Hayes R.D."/>
            <person name="Graham S.W."/>
            <person name="Gunter L.E."/>
            <person name="McDaniel S.F."/>
            <person name="Hoernstein S.N.W."/>
            <person name="Larsson A."/>
            <person name="Li F.W."/>
            <person name="Perroud P.F."/>
            <person name="Phillips J."/>
            <person name="Ranjan P."/>
            <person name="Rokshar D.S."/>
            <person name="Rothfels C.J."/>
            <person name="Schneider L."/>
            <person name="Shu S."/>
            <person name="Stevenson D.W."/>
            <person name="Thummler F."/>
            <person name="Tillich M."/>
            <person name="Villarreal Aguilar J.C."/>
            <person name="Widiez T."/>
            <person name="Wong G.K."/>
            <person name="Wymore A."/>
            <person name="Zhang Y."/>
            <person name="Zimmer A.D."/>
            <person name="Quatrano R.S."/>
            <person name="Mayer K.F.X."/>
            <person name="Goodstein D."/>
            <person name="Casacuberta J.M."/>
            <person name="Vandepoele K."/>
            <person name="Reski R."/>
            <person name="Cuming A.C."/>
            <person name="Tuskan G.A."/>
            <person name="Maumus F."/>
            <person name="Salse J."/>
            <person name="Schmutz J."/>
            <person name="Rensing S.A."/>
        </authorList>
    </citation>
    <scope>NUCLEOTIDE SEQUENCE [LARGE SCALE GENOMIC DNA]</scope>
    <source>
        <strain evidence="3 4">cv. Gransden 2004</strain>
    </source>
</reference>
<dbReference type="InParanoid" id="A0A2K1J266"/>
<gene>
    <name evidence="2" type="ORF">PHYPA_021473</name>
</gene>
<keyword evidence="4" id="KW-1185">Reference proteome</keyword>
<proteinExistence type="predicted"/>
<organism evidence="2">
    <name type="scientific">Physcomitrium patens</name>
    <name type="common">Spreading-leaved earth moss</name>
    <name type="synonym">Physcomitrella patens</name>
    <dbReference type="NCBI Taxonomy" id="3218"/>
    <lineage>
        <taxon>Eukaryota</taxon>
        <taxon>Viridiplantae</taxon>
        <taxon>Streptophyta</taxon>
        <taxon>Embryophyta</taxon>
        <taxon>Bryophyta</taxon>
        <taxon>Bryophytina</taxon>
        <taxon>Bryopsida</taxon>
        <taxon>Funariidae</taxon>
        <taxon>Funariales</taxon>
        <taxon>Funariaceae</taxon>
        <taxon>Physcomitrium</taxon>
    </lineage>
</organism>
<evidence type="ECO:0000313" key="3">
    <source>
        <dbReference type="EnsemblPlants" id="Pp3c17_140V3.1"/>
    </source>
</evidence>
<dbReference type="Proteomes" id="UP000006727">
    <property type="component" value="Chromosome 17"/>
</dbReference>
<reference evidence="3" key="3">
    <citation type="submission" date="2020-12" db="UniProtKB">
        <authorList>
            <consortium name="EnsemblPlants"/>
        </authorList>
    </citation>
    <scope>IDENTIFICATION</scope>
</reference>
<protein>
    <submittedName>
        <fullName evidence="2 3">Uncharacterized protein</fullName>
    </submittedName>
</protein>